<feature type="domain" description="Helicase ATP-binding" evidence="18">
    <location>
        <begin position="32"/>
        <end position="200"/>
    </location>
</feature>
<dbReference type="HOGENOM" id="CLU_001103_14_3_5"/>
<dbReference type="SMART" id="SM00490">
    <property type="entry name" value="HELICc"/>
    <property type="match status" value="1"/>
</dbReference>
<comment type="similarity">
    <text evidence="3">Belongs to the helicase family. RecQ subfamily.</text>
</comment>
<reference evidence="21" key="1">
    <citation type="journal article" date="2009" name="Appl. Environ. Microbiol.">
        <title>Complete genome sequence of the chemolithoautotrophic marine magnetotactic coccus strain MC-1.</title>
        <authorList>
            <person name="Schubbe S."/>
            <person name="Williams T.J."/>
            <person name="Xie G."/>
            <person name="Kiss H.E."/>
            <person name="Brettin T.S."/>
            <person name="Martinez D."/>
            <person name="Ross C.A."/>
            <person name="Schuler D."/>
            <person name="Cox B.L."/>
            <person name="Nealson K.H."/>
            <person name="Bazylinski D.A."/>
        </authorList>
    </citation>
    <scope>NUCLEOTIDE SEQUENCE [LARGE SCALE GENOMIC DNA]</scope>
    <source>
        <strain evidence="21">ATCC BAA-1437 / JCM 17883 / MC-1</strain>
    </source>
</reference>
<keyword evidence="9" id="KW-0862">Zinc</keyword>
<organism evidence="20 21">
    <name type="scientific">Magnetococcus marinus (strain ATCC BAA-1437 / JCM 17883 / MC-1)</name>
    <dbReference type="NCBI Taxonomy" id="156889"/>
    <lineage>
        <taxon>Bacteria</taxon>
        <taxon>Pseudomonadati</taxon>
        <taxon>Pseudomonadota</taxon>
        <taxon>Magnetococcia</taxon>
        <taxon>Magnetococcales</taxon>
        <taxon>Magnetococcaceae</taxon>
        <taxon>Magnetococcus</taxon>
    </lineage>
</organism>
<dbReference type="GO" id="GO:0006281">
    <property type="term" value="P:DNA repair"/>
    <property type="evidence" value="ECO:0007669"/>
    <property type="project" value="UniProtKB-KW"/>
</dbReference>
<dbReference type="InterPro" id="IPR044876">
    <property type="entry name" value="HRDC_dom_sf"/>
</dbReference>
<dbReference type="Gene3D" id="1.10.150.80">
    <property type="entry name" value="HRDC domain"/>
    <property type="match status" value="1"/>
</dbReference>
<dbReference type="PROSITE" id="PS51194">
    <property type="entry name" value="HELICASE_CTER"/>
    <property type="match status" value="1"/>
</dbReference>
<evidence type="ECO:0000313" key="21">
    <source>
        <dbReference type="Proteomes" id="UP000002586"/>
    </source>
</evidence>
<keyword evidence="4" id="KW-0479">Metal-binding</keyword>
<dbReference type="NCBIfam" id="TIGR01389">
    <property type="entry name" value="recQ"/>
    <property type="match status" value="1"/>
</dbReference>
<dbReference type="EC" id="5.6.2.4" evidence="16"/>
<keyword evidence="7 20" id="KW-0378">Hydrolase</keyword>
<evidence type="ECO:0000256" key="7">
    <source>
        <dbReference type="ARBA" id="ARBA00022801"/>
    </source>
</evidence>
<comment type="catalytic activity">
    <reaction evidence="15">
        <text>Couples ATP hydrolysis with the unwinding of duplex DNA by translocating in the 3'-5' direction.</text>
        <dbReference type="EC" id="5.6.2.4"/>
    </reaction>
</comment>
<evidence type="ECO:0000256" key="12">
    <source>
        <dbReference type="ARBA" id="ARBA00023172"/>
    </source>
</evidence>
<keyword evidence="13" id="KW-0234">DNA repair</keyword>
<dbReference type="GO" id="GO:0009378">
    <property type="term" value="F:four-way junction helicase activity"/>
    <property type="evidence" value="ECO:0007669"/>
    <property type="project" value="TreeGrafter"/>
</dbReference>
<dbReference type="FunFam" id="3.40.50.300:FF:000156">
    <property type="entry name" value="ATP-dependent DNA helicase recQ"/>
    <property type="match status" value="1"/>
</dbReference>
<dbReference type="InterPro" id="IPR006293">
    <property type="entry name" value="DNA_helicase_ATP-dep_RecQ_bac"/>
</dbReference>
<dbReference type="PROSITE" id="PS50967">
    <property type="entry name" value="HRDC"/>
    <property type="match status" value="1"/>
</dbReference>
<dbReference type="NCBIfam" id="TIGR00614">
    <property type="entry name" value="recQ_fam"/>
    <property type="match status" value="1"/>
</dbReference>
<dbReference type="GO" id="GO:0009432">
    <property type="term" value="P:SOS response"/>
    <property type="evidence" value="ECO:0007669"/>
    <property type="project" value="UniProtKB-UniRule"/>
</dbReference>
<dbReference type="GO" id="GO:0005737">
    <property type="term" value="C:cytoplasm"/>
    <property type="evidence" value="ECO:0007669"/>
    <property type="project" value="TreeGrafter"/>
</dbReference>
<accession>A0L7L0</accession>
<dbReference type="InterPro" id="IPR001650">
    <property type="entry name" value="Helicase_C-like"/>
</dbReference>
<feature type="domain" description="Helicase C-terminal" evidence="19">
    <location>
        <begin position="224"/>
        <end position="371"/>
    </location>
</feature>
<keyword evidence="5" id="KW-0547">Nucleotide-binding</keyword>
<evidence type="ECO:0000256" key="13">
    <source>
        <dbReference type="ARBA" id="ARBA00023204"/>
    </source>
</evidence>
<keyword evidence="8 20" id="KW-0347">Helicase</keyword>
<dbReference type="Pfam" id="PF16124">
    <property type="entry name" value="RecQ_Zn_bind"/>
    <property type="match status" value="1"/>
</dbReference>
<dbReference type="InterPro" id="IPR010997">
    <property type="entry name" value="HRDC-like_sf"/>
</dbReference>
<evidence type="ECO:0000256" key="2">
    <source>
        <dbReference type="ARBA" id="ARBA00001947"/>
    </source>
</evidence>
<dbReference type="InterPro" id="IPR036388">
    <property type="entry name" value="WH-like_DNA-bd_sf"/>
</dbReference>
<dbReference type="GO" id="GO:0006310">
    <property type="term" value="P:DNA recombination"/>
    <property type="evidence" value="ECO:0007669"/>
    <property type="project" value="UniProtKB-UniRule"/>
</dbReference>
<dbReference type="SMART" id="SM00487">
    <property type="entry name" value="DEXDc"/>
    <property type="match status" value="1"/>
</dbReference>
<dbReference type="KEGG" id="mgm:Mmc1_1442"/>
<dbReference type="RefSeq" id="WP_011713106.1">
    <property type="nucleotide sequence ID" value="NC_008576.1"/>
</dbReference>
<evidence type="ECO:0000256" key="16">
    <source>
        <dbReference type="NCBIfam" id="TIGR01389"/>
    </source>
</evidence>
<reference evidence="20 21" key="2">
    <citation type="journal article" date="2012" name="Int. J. Syst. Evol. Microbiol.">
        <title>Magnetococcus marinus gen. nov., sp. nov., a marine, magnetotactic bacterium that represents a novel lineage (Magnetococcaceae fam. nov.; Magnetococcales ord. nov.) at the base of the Alphaproteobacteria.</title>
        <authorList>
            <person name="Bazylinski D.A."/>
            <person name="Williams T.J."/>
            <person name="Lefevre C.T."/>
            <person name="Berg R.J."/>
            <person name="Zhang C.L."/>
            <person name="Bowser S.S."/>
            <person name="Dean A.J."/>
            <person name="Beveridge T.J."/>
        </authorList>
    </citation>
    <scope>NUCLEOTIDE SEQUENCE [LARGE SCALE GENOMIC DNA]</scope>
    <source>
        <strain evidence="21">ATCC BAA-1437 / JCM 17883 / MC-1</strain>
    </source>
</reference>
<dbReference type="GO" id="GO:0046872">
    <property type="term" value="F:metal ion binding"/>
    <property type="evidence" value="ECO:0007669"/>
    <property type="project" value="UniProtKB-KW"/>
</dbReference>
<evidence type="ECO:0000256" key="3">
    <source>
        <dbReference type="ARBA" id="ARBA00005446"/>
    </source>
</evidence>
<dbReference type="Gene3D" id="1.10.10.10">
    <property type="entry name" value="Winged helix-like DNA-binding domain superfamily/Winged helix DNA-binding domain"/>
    <property type="match status" value="1"/>
</dbReference>
<evidence type="ECO:0000313" key="20">
    <source>
        <dbReference type="EMBL" id="ABK43953.1"/>
    </source>
</evidence>
<evidence type="ECO:0000256" key="9">
    <source>
        <dbReference type="ARBA" id="ARBA00022833"/>
    </source>
</evidence>
<dbReference type="SUPFAM" id="SSF52540">
    <property type="entry name" value="P-loop containing nucleoside triphosphate hydrolases"/>
    <property type="match status" value="2"/>
</dbReference>
<evidence type="ECO:0000256" key="4">
    <source>
        <dbReference type="ARBA" id="ARBA00022723"/>
    </source>
</evidence>
<comment type="cofactor">
    <cofactor evidence="2">
        <name>Zn(2+)</name>
        <dbReference type="ChEBI" id="CHEBI:29105"/>
    </cofactor>
</comment>
<dbReference type="AlphaFoldDB" id="A0L7L0"/>
<dbReference type="InterPro" id="IPR018982">
    <property type="entry name" value="RQC_domain"/>
</dbReference>
<evidence type="ECO:0000256" key="5">
    <source>
        <dbReference type="ARBA" id="ARBA00022741"/>
    </source>
</evidence>
<evidence type="ECO:0000256" key="11">
    <source>
        <dbReference type="ARBA" id="ARBA00023125"/>
    </source>
</evidence>
<keyword evidence="6" id="KW-0227">DNA damage</keyword>
<protein>
    <recommendedName>
        <fullName evidence="16">DNA helicase RecQ</fullName>
        <ecNumber evidence="16">5.6.2.4</ecNumber>
    </recommendedName>
</protein>
<dbReference type="SMART" id="SM00956">
    <property type="entry name" value="RQC"/>
    <property type="match status" value="1"/>
</dbReference>
<keyword evidence="14" id="KW-0413">Isomerase</keyword>
<dbReference type="InterPro" id="IPR027417">
    <property type="entry name" value="P-loop_NTPase"/>
</dbReference>
<keyword evidence="12" id="KW-0233">DNA recombination</keyword>
<dbReference type="PROSITE" id="PS51192">
    <property type="entry name" value="HELICASE_ATP_BIND_1"/>
    <property type="match status" value="1"/>
</dbReference>
<gene>
    <name evidence="20" type="ordered locus">Mmc1_1442</name>
</gene>
<proteinExistence type="inferred from homology"/>
<dbReference type="PANTHER" id="PTHR13710">
    <property type="entry name" value="DNA HELICASE RECQ FAMILY MEMBER"/>
    <property type="match status" value="1"/>
</dbReference>
<dbReference type="CDD" id="cd17920">
    <property type="entry name" value="DEXHc_RecQ"/>
    <property type="match status" value="1"/>
</dbReference>
<dbReference type="GO" id="GO:0043590">
    <property type="term" value="C:bacterial nucleoid"/>
    <property type="evidence" value="ECO:0007669"/>
    <property type="project" value="TreeGrafter"/>
</dbReference>
<keyword evidence="11" id="KW-0238">DNA-binding</keyword>
<dbReference type="GO" id="GO:0016787">
    <property type="term" value="F:hydrolase activity"/>
    <property type="evidence" value="ECO:0007669"/>
    <property type="project" value="UniProtKB-KW"/>
</dbReference>
<dbReference type="Pfam" id="PF09382">
    <property type="entry name" value="RQC"/>
    <property type="match status" value="1"/>
</dbReference>
<dbReference type="InterPro" id="IPR011545">
    <property type="entry name" value="DEAD/DEAH_box_helicase_dom"/>
</dbReference>
<dbReference type="Pfam" id="PF00271">
    <property type="entry name" value="Helicase_C"/>
    <property type="match status" value="1"/>
</dbReference>
<dbReference type="Gene3D" id="3.40.50.300">
    <property type="entry name" value="P-loop containing nucleotide triphosphate hydrolases"/>
    <property type="match status" value="2"/>
</dbReference>
<dbReference type="STRING" id="156889.Mmc1_1442"/>
<dbReference type="Proteomes" id="UP000002586">
    <property type="component" value="Chromosome"/>
</dbReference>
<dbReference type="GO" id="GO:0005524">
    <property type="term" value="F:ATP binding"/>
    <property type="evidence" value="ECO:0007669"/>
    <property type="project" value="UniProtKB-KW"/>
</dbReference>
<dbReference type="GO" id="GO:0003677">
    <property type="term" value="F:DNA binding"/>
    <property type="evidence" value="ECO:0007669"/>
    <property type="project" value="UniProtKB-KW"/>
</dbReference>
<comment type="cofactor">
    <cofactor evidence="1">
        <name>Mg(2+)</name>
        <dbReference type="ChEBI" id="CHEBI:18420"/>
    </cofactor>
</comment>
<evidence type="ECO:0000256" key="8">
    <source>
        <dbReference type="ARBA" id="ARBA00022806"/>
    </source>
</evidence>
<feature type="domain" description="HRDC" evidence="17">
    <location>
        <begin position="530"/>
        <end position="605"/>
    </location>
</feature>
<sequence>MSPYATSSDPALTLLQEIFGYPEFRGFQREVIDLVTGGGDALVLMPTGGGKSLTFQIPAMLRQGIGVVVSPLIALMQDQVAALKQAGVRAACLNSTVEAPEATEIFRQIYQGELDLLYMAPERLLLPGTLAMLDQLPIALFAIDEAHCVSQWGHDFRPHYLGLSQLAERFPRVPRIALTATADERTRQEIIKRLNLQSARLFVASFDRPNIRYRVLPKENGKQQIKRFLEQEHKGDSGIIYCLSRKRTEEVAAWLNGEGFTAVPYHAGLPHEQRERNQQRFLLEDNLIICATIAFGMGIDKPDVRFVAHLDLPKSIESYYQETGRAGRDGLPANAFMVFGYEDVAKLHWFMDQSEAEPAFKEIERQKLDSLLAFCETTECRRKTLLNYFGEARETRCGNCDICLDPVKTWDGREAAQMALSCVFRTGQDYAMSYLSQILVGEADERIERNGHHRISTFGIGKKHAKNEWMDIYKQLIFKGYLRVVGEYRTLKLAQSCRPVLRGEVEVRLRTKSRKVKKVFKRRYETAFTTHNDQQLWDALVRWRRETASAQGVPPYIIFGNATLEAVVESRPRSRSQLHQLPGIGTHKMELYGEELLELVAEYAA</sequence>
<dbReference type="SMART" id="SM00341">
    <property type="entry name" value="HRDC"/>
    <property type="match status" value="1"/>
</dbReference>
<evidence type="ECO:0000256" key="6">
    <source>
        <dbReference type="ARBA" id="ARBA00022763"/>
    </source>
</evidence>
<dbReference type="GO" id="GO:0006260">
    <property type="term" value="P:DNA replication"/>
    <property type="evidence" value="ECO:0007669"/>
    <property type="project" value="InterPro"/>
</dbReference>
<evidence type="ECO:0000256" key="10">
    <source>
        <dbReference type="ARBA" id="ARBA00022840"/>
    </source>
</evidence>
<dbReference type="Pfam" id="PF00270">
    <property type="entry name" value="DEAD"/>
    <property type="match status" value="1"/>
</dbReference>
<dbReference type="InterPro" id="IPR004589">
    <property type="entry name" value="DNA_helicase_ATP-dep_RecQ"/>
</dbReference>
<keyword evidence="21" id="KW-1185">Reference proteome</keyword>
<dbReference type="InterPro" id="IPR014001">
    <property type="entry name" value="Helicase_ATP-bd"/>
</dbReference>
<dbReference type="CDD" id="cd18794">
    <property type="entry name" value="SF2_C_RecQ"/>
    <property type="match status" value="1"/>
</dbReference>
<evidence type="ECO:0000256" key="15">
    <source>
        <dbReference type="ARBA" id="ARBA00034617"/>
    </source>
</evidence>
<name>A0L7L0_MAGMM</name>
<dbReference type="GO" id="GO:0043138">
    <property type="term" value="F:3'-5' DNA helicase activity"/>
    <property type="evidence" value="ECO:0007669"/>
    <property type="project" value="UniProtKB-EC"/>
</dbReference>
<dbReference type="eggNOG" id="COG0514">
    <property type="taxonomic scope" value="Bacteria"/>
</dbReference>
<evidence type="ECO:0000256" key="1">
    <source>
        <dbReference type="ARBA" id="ARBA00001946"/>
    </source>
</evidence>
<dbReference type="SUPFAM" id="SSF47819">
    <property type="entry name" value="HRDC-like"/>
    <property type="match status" value="1"/>
</dbReference>
<dbReference type="InterPro" id="IPR032284">
    <property type="entry name" value="RecQ_Zn-bd"/>
</dbReference>
<evidence type="ECO:0000259" key="18">
    <source>
        <dbReference type="PROSITE" id="PS51192"/>
    </source>
</evidence>
<dbReference type="InterPro" id="IPR002121">
    <property type="entry name" value="HRDC_dom"/>
</dbReference>
<dbReference type="GO" id="GO:0030894">
    <property type="term" value="C:replisome"/>
    <property type="evidence" value="ECO:0007669"/>
    <property type="project" value="TreeGrafter"/>
</dbReference>
<dbReference type="FunFam" id="3.40.50.300:FF:000296">
    <property type="entry name" value="ATP-dependent DNA helicase RecQ"/>
    <property type="match status" value="1"/>
</dbReference>
<dbReference type="EMBL" id="CP000471">
    <property type="protein sequence ID" value="ABK43953.1"/>
    <property type="molecule type" value="Genomic_DNA"/>
</dbReference>
<evidence type="ECO:0000259" key="19">
    <source>
        <dbReference type="PROSITE" id="PS51194"/>
    </source>
</evidence>
<dbReference type="Pfam" id="PF00570">
    <property type="entry name" value="HRDC"/>
    <property type="match status" value="1"/>
</dbReference>
<dbReference type="PANTHER" id="PTHR13710:SF105">
    <property type="entry name" value="ATP-DEPENDENT DNA HELICASE Q1"/>
    <property type="match status" value="1"/>
</dbReference>
<evidence type="ECO:0000259" key="17">
    <source>
        <dbReference type="PROSITE" id="PS50967"/>
    </source>
</evidence>
<dbReference type="OrthoDB" id="9760034at2"/>
<evidence type="ECO:0000256" key="14">
    <source>
        <dbReference type="ARBA" id="ARBA00023235"/>
    </source>
</evidence>
<keyword evidence="10" id="KW-0067">ATP-binding</keyword>